<keyword evidence="1" id="KW-0238">DNA-binding</keyword>
<dbReference type="SMART" id="SM00530">
    <property type="entry name" value="HTH_XRE"/>
    <property type="match status" value="1"/>
</dbReference>
<dbReference type="SUPFAM" id="SSF47413">
    <property type="entry name" value="lambda repressor-like DNA-binding domains"/>
    <property type="match status" value="1"/>
</dbReference>
<feature type="domain" description="HTH cro/C1-type" evidence="2">
    <location>
        <begin position="7"/>
        <end position="61"/>
    </location>
</feature>
<dbReference type="CDD" id="cd00093">
    <property type="entry name" value="HTH_XRE"/>
    <property type="match status" value="1"/>
</dbReference>
<dbReference type="PANTHER" id="PTHR46558:SF11">
    <property type="entry name" value="HTH-TYPE TRANSCRIPTIONAL REGULATOR XRE"/>
    <property type="match status" value="1"/>
</dbReference>
<keyword evidence="4" id="KW-1185">Reference proteome</keyword>
<comment type="caution">
    <text evidence="3">The sequence shown here is derived from an EMBL/GenBank/DDBJ whole genome shotgun (WGS) entry which is preliminary data.</text>
</comment>
<evidence type="ECO:0000259" key="2">
    <source>
        <dbReference type="PROSITE" id="PS50943"/>
    </source>
</evidence>
<reference evidence="3 4" key="1">
    <citation type="submission" date="2024-03" db="EMBL/GenBank/DDBJ databases">
        <title>Human intestinal bacterial collection.</title>
        <authorList>
            <person name="Pauvert C."/>
            <person name="Hitch T.C.A."/>
            <person name="Clavel T."/>
        </authorList>
    </citation>
    <scope>NUCLEOTIDE SEQUENCE [LARGE SCALE GENOMIC DNA]</scope>
    <source>
        <strain evidence="3 4">CLA-JM-H38</strain>
    </source>
</reference>
<sequence length="108" mass="12399">MEFSVRLKELRVDNDMSQTELAEKLNLKASAISKYEKGITQPSIDTLKNLAEIFSVTVDYLIGMSDIKNPYSNSQITPNEADLIEHFRQLTYENKIRIDERIKTMADA</sequence>
<gene>
    <name evidence="3" type="ORF">WMO39_00885</name>
</gene>
<accession>A0ABV1F684</accession>
<dbReference type="InterPro" id="IPR010982">
    <property type="entry name" value="Lambda_DNA-bd_dom_sf"/>
</dbReference>
<dbReference type="Gene3D" id="1.10.260.40">
    <property type="entry name" value="lambda repressor-like DNA-binding domains"/>
    <property type="match status" value="1"/>
</dbReference>
<dbReference type="PROSITE" id="PS50943">
    <property type="entry name" value="HTH_CROC1"/>
    <property type="match status" value="1"/>
</dbReference>
<name>A0ABV1F684_9FIRM</name>
<dbReference type="Proteomes" id="UP001490816">
    <property type="component" value="Unassembled WGS sequence"/>
</dbReference>
<evidence type="ECO:0000313" key="4">
    <source>
        <dbReference type="Proteomes" id="UP001490816"/>
    </source>
</evidence>
<protein>
    <submittedName>
        <fullName evidence="3">Helix-turn-helix transcriptional regulator</fullName>
    </submittedName>
</protein>
<organism evidence="3 4">
    <name type="scientific">Ruminococcoides intestinale</name>
    <dbReference type="NCBI Taxonomy" id="3133162"/>
    <lineage>
        <taxon>Bacteria</taxon>
        <taxon>Bacillati</taxon>
        <taxon>Bacillota</taxon>
        <taxon>Clostridia</taxon>
        <taxon>Eubacteriales</taxon>
        <taxon>Oscillospiraceae</taxon>
        <taxon>Ruminococcoides</taxon>
    </lineage>
</organism>
<evidence type="ECO:0000256" key="1">
    <source>
        <dbReference type="ARBA" id="ARBA00023125"/>
    </source>
</evidence>
<dbReference type="RefSeq" id="WP_015523286.1">
    <property type="nucleotide sequence ID" value="NZ_JBBMEZ010000002.1"/>
</dbReference>
<dbReference type="Pfam" id="PF01381">
    <property type="entry name" value="HTH_3"/>
    <property type="match status" value="1"/>
</dbReference>
<dbReference type="PANTHER" id="PTHR46558">
    <property type="entry name" value="TRACRIPTIONAL REGULATORY PROTEIN-RELATED-RELATED"/>
    <property type="match status" value="1"/>
</dbReference>
<proteinExistence type="predicted"/>
<evidence type="ECO:0000313" key="3">
    <source>
        <dbReference type="EMBL" id="MEQ2468888.1"/>
    </source>
</evidence>
<dbReference type="InterPro" id="IPR001387">
    <property type="entry name" value="Cro/C1-type_HTH"/>
</dbReference>
<dbReference type="EMBL" id="JBBMEZ010000002">
    <property type="protein sequence ID" value="MEQ2468888.1"/>
    <property type="molecule type" value="Genomic_DNA"/>
</dbReference>